<keyword evidence="5 6" id="KW-0472">Membrane</keyword>
<reference evidence="7 8" key="1">
    <citation type="submission" date="2019-02" db="EMBL/GenBank/DDBJ databases">
        <title>Genome sequencing of the rare red list fungi Phellinidium pouzarii.</title>
        <authorList>
            <person name="Buettner E."/>
            <person name="Kellner H."/>
        </authorList>
    </citation>
    <scope>NUCLEOTIDE SEQUENCE [LARGE SCALE GENOMIC DNA]</scope>
    <source>
        <strain evidence="7 8">DSM 108285</strain>
    </source>
</reference>
<protein>
    <recommendedName>
        <fullName evidence="9">Major facilitator superfamily (MFS) profile domain-containing protein</fullName>
    </recommendedName>
</protein>
<evidence type="ECO:0000256" key="2">
    <source>
        <dbReference type="ARBA" id="ARBA00022448"/>
    </source>
</evidence>
<feature type="transmembrane region" description="Helical" evidence="6">
    <location>
        <begin position="386"/>
        <end position="406"/>
    </location>
</feature>
<feature type="transmembrane region" description="Helical" evidence="6">
    <location>
        <begin position="47"/>
        <end position="65"/>
    </location>
</feature>
<feature type="transmembrane region" description="Helical" evidence="6">
    <location>
        <begin position="173"/>
        <end position="194"/>
    </location>
</feature>
<dbReference type="GO" id="GO:0022857">
    <property type="term" value="F:transmembrane transporter activity"/>
    <property type="evidence" value="ECO:0007669"/>
    <property type="project" value="InterPro"/>
</dbReference>
<proteinExistence type="predicted"/>
<feature type="transmembrane region" description="Helical" evidence="6">
    <location>
        <begin position="326"/>
        <end position="345"/>
    </location>
</feature>
<keyword evidence="2" id="KW-0813">Transport</keyword>
<organism evidence="7 8">
    <name type="scientific">Phellinidium pouzarii</name>
    <dbReference type="NCBI Taxonomy" id="167371"/>
    <lineage>
        <taxon>Eukaryota</taxon>
        <taxon>Fungi</taxon>
        <taxon>Dikarya</taxon>
        <taxon>Basidiomycota</taxon>
        <taxon>Agaricomycotina</taxon>
        <taxon>Agaricomycetes</taxon>
        <taxon>Hymenochaetales</taxon>
        <taxon>Hymenochaetaceae</taxon>
        <taxon>Phellinidium</taxon>
    </lineage>
</organism>
<dbReference type="SUPFAM" id="SSF103473">
    <property type="entry name" value="MFS general substrate transporter"/>
    <property type="match status" value="1"/>
</dbReference>
<dbReference type="EMBL" id="SGPK01000084">
    <property type="protein sequence ID" value="THH08861.1"/>
    <property type="molecule type" value="Genomic_DNA"/>
</dbReference>
<dbReference type="GO" id="GO:0016020">
    <property type="term" value="C:membrane"/>
    <property type="evidence" value="ECO:0007669"/>
    <property type="project" value="UniProtKB-SubCell"/>
</dbReference>
<dbReference type="Proteomes" id="UP000308199">
    <property type="component" value="Unassembled WGS sequence"/>
</dbReference>
<comment type="subcellular location">
    <subcellularLocation>
        <location evidence="1">Membrane</location>
        <topology evidence="1">Multi-pass membrane protein</topology>
    </subcellularLocation>
</comment>
<sequence>MLKTDDKKVKLDKPHIKVEEAEVPAPGNEFGETFEIDEWRLIRRVDWALLPWLSILLILCSLGRSGIGNARVPSNILIKKMRPSIWLSAIVLLWGIMMVRSLSKYSSFRRPNNLRDPSLSKVLSTITEAYLRCAGCLASLRQASFRERFTVYPGSITNASISWYRRNEIGLRFAILSSANQLSGVLGGLLAAAINNMDGIGGKPTWAWIFIIEGTATIIAAVAGFFLVQDFPNTARFLSPRERTFLIRRLQEDDQFSASGEVMHWKSVWKSFADWKTWMGVLLSMSLLIVTESFNSLIVSTEYHKSIRFFRHTCELAYSDRLRKRGCFSILLNVVAAIAYIILIFSRSVALSFFAVFIVAGGLFPLVTNTNAWISNNVEGSYKRGVTIALVLGFGNLQGIVSSVVYRARDKPWYTLGHGVMLAYIGVSFFSAVAFRMLLHAENLRRDHGERDEVITGEGRIRSVGDMKNGCYESVTAAKRAKGDDWSGYRYIL</sequence>
<comment type="caution">
    <text evidence="7">The sequence shown here is derived from an EMBL/GenBank/DDBJ whole genome shotgun (WGS) entry which is preliminary data.</text>
</comment>
<dbReference type="Pfam" id="PF07690">
    <property type="entry name" value="MFS_1"/>
    <property type="match status" value="1"/>
</dbReference>
<dbReference type="InterPro" id="IPR011701">
    <property type="entry name" value="MFS"/>
</dbReference>
<feature type="transmembrane region" description="Helical" evidence="6">
    <location>
        <begin position="418"/>
        <end position="439"/>
    </location>
</feature>
<evidence type="ECO:0008006" key="9">
    <source>
        <dbReference type="Google" id="ProtNLM"/>
    </source>
</evidence>
<name>A0A4S4LCH1_9AGAM</name>
<dbReference type="InterPro" id="IPR036259">
    <property type="entry name" value="MFS_trans_sf"/>
</dbReference>
<feature type="transmembrane region" description="Helical" evidence="6">
    <location>
        <begin position="351"/>
        <end position="374"/>
    </location>
</feature>
<dbReference type="PANTHER" id="PTHR43791">
    <property type="entry name" value="PERMEASE-RELATED"/>
    <property type="match status" value="1"/>
</dbReference>
<evidence type="ECO:0000256" key="3">
    <source>
        <dbReference type="ARBA" id="ARBA00022692"/>
    </source>
</evidence>
<dbReference type="OrthoDB" id="2962993at2759"/>
<feature type="transmembrane region" description="Helical" evidence="6">
    <location>
        <begin position="85"/>
        <end position="103"/>
    </location>
</feature>
<keyword evidence="3 6" id="KW-0812">Transmembrane</keyword>
<evidence type="ECO:0000256" key="1">
    <source>
        <dbReference type="ARBA" id="ARBA00004141"/>
    </source>
</evidence>
<dbReference type="Gene3D" id="1.20.1250.20">
    <property type="entry name" value="MFS general substrate transporter like domains"/>
    <property type="match status" value="1"/>
</dbReference>
<evidence type="ECO:0000256" key="6">
    <source>
        <dbReference type="SAM" id="Phobius"/>
    </source>
</evidence>
<dbReference type="AlphaFoldDB" id="A0A4S4LCH1"/>
<dbReference type="PANTHER" id="PTHR43791:SF19">
    <property type="entry name" value="TRANSPORTER, PUTATIVE (AFU_ORTHOLOGUE AFUA_1G01812)-RELATED"/>
    <property type="match status" value="1"/>
</dbReference>
<keyword evidence="8" id="KW-1185">Reference proteome</keyword>
<keyword evidence="4 6" id="KW-1133">Transmembrane helix</keyword>
<feature type="transmembrane region" description="Helical" evidence="6">
    <location>
        <begin position="206"/>
        <end position="228"/>
    </location>
</feature>
<evidence type="ECO:0000256" key="4">
    <source>
        <dbReference type="ARBA" id="ARBA00022989"/>
    </source>
</evidence>
<evidence type="ECO:0000256" key="5">
    <source>
        <dbReference type="ARBA" id="ARBA00023136"/>
    </source>
</evidence>
<evidence type="ECO:0000313" key="8">
    <source>
        <dbReference type="Proteomes" id="UP000308199"/>
    </source>
</evidence>
<evidence type="ECO:0000313" key="7">
    <source>
        <dbReference type="EMBL" id="THH08861.1"/>
    </source>
</evidence>
<gene>
    <name evidence="7" type="ORF">EW145_g2422</name>
</gene>
<accession>A0A4S4LCH1</accession>